<dbReference type="EMBL" id="VWNA01000001">
    <property type="protein sequence ID" value="MQT11952.1"/>
    <property type="molecule type" value="Genomic_DNA"/>
</dbReference>
<evidence type="ECO:0000256" key="2">
    <source>
        <dbReference type="SAM" id="SignalP"/>
    </source>
</evidence>
<feature type="chain" id="PRO_5025584804" description="DUF2946 domain-containing protein" evidence="2">
    <location>
        <begin position="30"/>
        <end position="138"/>
    </location>
</feature>
<dbReference type="Proteomes" id="UP000332515">
    <property type="component" value="Unassembled WGS sequence"/>
</dbReference>
<dbReference type="AlphaFoldDB" id="A0A6A7Y2H3"/>
<proteinExistence type="predicted"/>
<organism evidence="3 4">
    <name type="scientific">Segnochrobactrum spirostomi</name>
    <dbReference type="NCBI Taxonomy" id="2608987"/>
    <lineage>
        <taxon>Bacteria</taxon>
        <taxon>Pseudomonadati</taxon>
        <taxon>Pseudomonadota</taxon>
        <taxon>Alphaproteobacteria</taxon>
        <taxon>Hyphomicrobiales</taxon>
        <taxon>Segnochrobactraceae</taxon>
        <taxon>Segnochrobactrum</taxon>
    </lineage>
</organism>
<keyword evidence="4" id="KW-1185">Reference proteome</keyword>
<evidence type="ECO:0000256" key="1">
    <source>
        <dbReference type="SAM" id="MobiDB-lite"/>
    </source>
</evidence>
<reference evidence="3 4" key="1">
    <citation type="submission" date="2019-09" db="EMBL/GenBank/DDBJ databases">
        <title>Segnochrobactrum spirostomi gen. nov., sp. nov., isolated from the ciliate Spirostomum cf. yagiui and description of a novel family, Segnochrobactraceae fam. nov. within the order Rhizobiales of the class Alphaproteobacteria.</title>
        <authorList>
            <person name="Akter S."/>
            <person name="Shazib S.U.A."/>
            <person name="Shin M.K."/>
        </authorList>
    </citation>
    <scope>NUCLEOTIDE SEQUENCE [LARGE SCALE GENOMIC DNA]</scope>
    <source>
        <strain evidence="3 4">Sp-1</strain>
    </source>
</reference>
<evidence type="ECO:0000313" key="4">
    <source>
        <dbReference type="Proteomes" id="UP000332515"/>
    </source>
</evidence>
<protein>
    <recommendedName>
        <fullName evidence="5">DUF2946 domain-containing protein</fullName>
    </recommendedName>
</protein>
<feature type="region of interest" description="Disordered" evidence="1">
    <location>
        <begin position="110"/>
        <end position="138"/>
    </location>
</feature>
<gene>
    <name evidence="3" type="ORF">F0357_04540</name>
</gene>
<accession>A0A6A7Y2H3</accession>
<evidence type="ECO:0000313" key="3">
    <source>
        <dbReference type="EMBL" id="MQT11952.1"/>
    </source>
</evidence>
<keyword evidence="2" id="KW-0732">Signal</keyword>
<comment type="caution">
    <text evidence="3">The sequence shown here is derived from an EMBL/GenBank/DDBJ whole genome shotgun (WGS) entry which is preliminary data.</text>
</comment>
<evidence type="ECO:0008006" key="5">
    <source>
        <dbReference type="Google" id="ProtNLM"/>
    </source>
</evidence>
<name>A0A6A7Y2H3_9HYPH</name>
<sequence length="138" mass="14031">MRHPSWQRLVAALLMLTLALAGAGRGALAASMAAAEPALVVNGIVIPICHPGQAGDGTPDQATHHDCCDACALCAPVLLPTPPVPAPLIRTVVRLDLPLPAMPAPQVARLATPRSSQGPPAAPIALPFEPHSFSAPTA</sequence>
<feature type="signal peptide" evidence="2">
    <location>
        <begin position="1"/>
        <end position="29"/>
    </location>
</feature>
<dbReference type="RefSeq" id="WP_153479275.1">
    <property type="nucleotide sequence ID" value="NZ_VWNA01000001.1"/>
</dbReference>